<dbReference type="Pfam" id="PF13480">
    <property type="entry name" value="Acetyltransf_6"/>
    <property type="match status" value="1"/>
</dbReference>
<dbReference type="SUPFAM" id="SSF55729">
    <property type="entry name" value="Acyl-CoA N-acyltransferases (Nat)"/>
    <property type="match status" value="1"/>
</dbReference>
<proteinExistence type="predicted"/>
<dbReference type="OrthoDB" id="213519at2"/>
<evidence type="ECO:0000313" key="3">
    <source>
        <dbReference type="Proteomes" id="UP000241247"/>
    </source>
</evidence>
<keyword evidence="2" id="KW-0808">Transferase</keyword>
<name>A0A2T5BF89_MYCDI</name>
<dbReference type="Gene3D" id="3.40.630.30">
    <property type="match status" value="1"/>
</dbReference>
<dbReference type="InterPro" id="IPR016181">
    <property type="entry name" value="Acyl_CoA_acyltransferase"/>
</dbReference>
<keyword evidence="3" id="KW-1185">Reference proteome</keyword>
<reference evidence="2 3" key="1">
    <citation type="submission" date="2018-04" db="EMBL/GenBank/DDBJ databases">
        <title>Genomic Encyclopedia of Type Strains, Phase IV (KMG-IV): sequencing the most valuable type-strain genomes for metagenomic binning, comparative biology and taxonomic classification.</title>
        <authorList>
            <person name="Goeker M."/>
        </authorList>
    </citation>
    <scope>NUCLEOTIDE SEQUENCE [LARGE SCALE GENOMIC DNA]</scope>
    <source>
        <strain evidence="2 3">DSM 7138</strain>
    </source>
</reference>
<evidence type="ECO:0000259" key="1">
    <source>
        <dbReference type="Pfam" id="PF13480"/>
    </source>
</evidence>
<gene>
    <name evidence="2" type="ORF">C7449_102531</name>
</gene>
<feature type="domain" description="BioF2-like acetyltransferase" evidence="1">
    <location>
        <begin position="167"/>
        <end position="312"/>
    </location>
</feature>
<dbReference type="InterPro" id="IPR038740">
    <property type="entry name" value="BioF2-like_GNAT_dom"/>
</dbReference>
<dbReference type="EMBL" id="PZZZ01000002">
    <property type="protein sequence ID" value="PTM97654.1"/>
    <property type="molecule type" value="Genomic_DNA"/>
</dbReference>
<comment type="caution">
    <text evidence="2">The sequence shown here is derived from an EMBL/GenBank/DDBJ whole genome shotgun (WGS) entry which is preliminary data.</text>
</comment>
<dbReference type="Proteomes" id="UP000241247">
    <property type="component" value="Unassembled WGS sequence"/>
</dbReference>
<evidence type="ECO:0000313" key="2">
    <source>
        <dbReference type="EMBL" id="PTM97654.1"/>
    </source>
</evidence>
<protein>
    <submittedName>
        <fullName evidence="2">CelD/BcsL family acetyltransferase involved in cellulose biosynthesis</fullName>
    </submittedName>
</protein>
<dbReference type="RefSeq" id="WP_108001908.1">
    <property type="nucleotide sequence ID" value="NZ_JBHEEX010000001.1"/>
</dbReference>
<organism evidence="2 3">
    <name type="scientific">Mycoplana dimorpha</name>
    <dbReference type="NCBI Taxonomy" id="28320"/>
    <lineage>
        <taxon>Bacteria</taxon>
        <taxon>Pseudomonadati</taxon>
        <taxon>Pseudomonadota</taxon>
        <taxon>Alphaproteobacteria</taxon>
        <taxon>Hyphomicrobiales</taxon>
        <taxon>Rhizobiaceae</taxon>
        <taxon>Mycoplana</taxon>
    </lineage>
</organism>
<dbReference type="AlphaFoldDB" id="A0A2T5BF89"/>
<sequence length="358" mass="40775">MDVELISRASVFFSLKDAWNELAGNFKSPLLRHEWCSSNIAVFCSPPDRLATFVVRSNGKMRAAAPLKIVYHSRVPRLEPLSAYELGEPSGFLYDSDEALTVLVKAIFRSGYSLAMHRFSVDGPEMELMKDLVPRRALYSQGRGNSSYTVPLQPTWQSFEATISAGRRSDLRRYKRRAERFGNLQFEAVSPNRPALDRYLEEFFQVEASGWKGRSGSAILMSPLRMRFFTEYARTIADQGMLRMYFLRIDGRTAAARFAVECGNRLWDLKMGYDESLSECSPGVLLTQETMRDAIDRGLEAHEFLGKAEAWERHWPCEQNDLTSIRIYPFSINGGLSVLRDGYQFASKRVFSQTNAES</sequence>
<accession>A0A2T5BF89</accession>
<dbReference type="GO" id="GO:0016740">
    <property type="term" value="F:transferase activity"/>
    <property type="evidence" value="ECO:0007669"/>
    <property type="project" value="UniProtKB-KW"/>
</dbReference>